<dbReference type="GO" id="GO:0016887">
    <property type="term" value="F:ATP hydrolysis activity"/>
    <property type="evidence" value="ECO:0007669"/>
    <property type="project" value="InterPro"/>
</dbReference>
<evidence type="ECO:0000256" key="5">
    <source>
        <dbReference type="ARBA" id="ARBA00022840"/>
    </source>
</evidence>
<evidence type="ECO:0000256" key="7">
    <source>
        <dbReference type="ARBA" id="ARBA00023136"/>
    </source>
</evidence>
<evidence type="ECO:0000256" key="1">
    <source>
        <dbReference type="ARBA" id="ARBA00004141"/>
    </source>
</evidence>
<dbReference type="InterPro" id="IPR011527">
    <property type="entry name" value="ABC1_TM_dom"/>
</dbReference>
<dbReference type="AlphaFoldDB" id="A0A914D2Y3"/>
<evidence type="ECO:0000256" key="3">
    <source>
        <dbReference type="ARBA" id="ARBA00022692"/>
    </source>
</evidence>
<dbReference type="GO" id="GO:0005524">
    <property type="term" value="F:ATP binding"/>
    <property type="evidence" value="ECO:0007669"/>
    <property type="project" value="UniProtKB-KW"/>
</dbReference>
<feature type="transmembrane region" description="Helical" evidence="9">
    <location>
        <begin position="29"/>
        <end position="50"/>
    </location>
</feature>
<dbReference type="WBParaSite" id="ACRNAN_scaffold1762.g12104.t1">
    <property type="protein sequence ID" value="ACRNAN_scaffold1762.g12104.t1"/>
    <property type="gene ID" value="ACRNAN_scaffold1762.g12104"/>
</dbReference>
<dbReference type="GO" id="GO:0015439">
    <property type="term" value="F:ABC-type heme transporter activity"/>
    <property type="evidence" value="ECO:0007669"/>
    <property type="project" value="TreeGrafter"/>
</dbReference>
<feature type="domain" description="ABC transmembrane type-1" evidence="11">
    <location>
        <begin position="87"/>
        <end position="376"/>
    </location>
</feature>
<dbReference type="Pfam" id="PF00005">
    <property type="entry name" value="ABC_tran"/>
    <property type="match status" value="1"/>
</dbReference>
<keyword evidence="6 9" id="KW-1133">Transmembrane helix</keyword>
<keyword evidence="5" id="KW-0067">ATP-binding</keyword>
<dbReference type="Proteomes" id="UP000887540">
    <property type="component" value="Unplaced"/>
</dbReference>
<sequence>MMTGLVIVLPLFQWNELFTHNTLKYASTFYVFELVLVLTIYILVALRLNLKVAPETNKTWVDFYKKVAFILKYIWPSKSLKLQIHLIICMFTLFAARFINVALPLYTKWIVDELSGPKRFCYDLILIATGLNYLRGNGAMGGFMNTLRAYFWIRVEQNTTREVQLALFEHLHNLSLKWHISRKTGQIFRIMDRGTSSIITVFTSILFNIAPTIIDIFVASVFFFVTFEWYFGVLVMFTLTFYIIITIFITQWRTKFRRLMNELDNFARAIGMDSLLNYETVKHYNAEQLEKKRYDDAMRKAQDAEYTATVSLSILNFTQNSIIGISTVVGSLLVAFLISKHNSHLTAGDYVLFTTYMLQLYGPLNFFGTVYRTIQTAFIDMENMFDLLKEETETVDDIDSIELPKEQGSIVFDNVTFGYNQQRKILENVSFTVHPGETIAIVGPSGSGKTTVVRLLFRLYDVDEGSISFAGYDIRKLKRKSLRQSIGIVPQDTVLFNDTIGYNIQYGRPSASQEEIEDAAKAAAIHDFIVSHSEAYKVLVGERGLKLSGGEKQRVAIARTILKQPQYILLDEATSALDSQTERAIQENLYELCRSRTSVIVAHRLSTIVHADRILVLKHGRIVESGTHDELLSLNGLYYDMWELQNKPNRQGSEKSLDQTAIDMPED</sequence>
<proteinExistence type="inferred from homology"/>
<dbReference type="SUPFAM" id="SSF52540">
    <property type="entry name" value="P-loop containing nucleoside triphosphate hydrolases"/>
    <property type="match status" value="1"/>
</dbReference>
<dbReference type="PROSITE" id="PS50893">
    <property type="entry name" value="ABC_TRANSPORTER_2"/>
    <property type="match status" value="1"/>
</dbReference>
<dbReference type="Gene3D" id="1.20.1560.10">
    <property type="entry name" value="ABC transporter type 1, transmembrane domain"/>
    <property type="match status" value="1"/>
</dbReference>
<feature type="transmembrane region" description="Helical" evidence="9">
    <location>
        <begin position="321"/>
        <end position="338"/>
    </location>
</feature>
<dbReference type="PROSITE" id="PS00211">
    <property type="entry name" value="ABC_TRANSPORTER_1"/>
    <property type="match status" value="1"/>
</dbReference>
<dbReference type="InterPro" id="IPR027417">
    <property type="entry name" value="P-loop_NTPase"/>
</dbReference>
<dbReference type="GO" id="GO:0005774">
    <property type="term" value="C:vacuolar membrane"/>
    <property type="evidence" value="ECO:0007669"/>
    <property type="project" value="TreeGrafter"/>
</dbReference>
<evidence type="ECO:0000256" key="9">
    <source>
        <dbReference type="SAM" id="Phobius"/>
    </source>
</evidence>
<name>A0A914D2Y3_9BILA</name>
<evidence type="ECO:0000256" key="4">
    <source>
        <dbReference type="ARBA" id="ARBA00022741"/>
    </source>
</evidence>
<evidence type="ECO:0000313" key="13">
    <source>
        <dbReference type="WBParaSite" id="ACRNAN_scaffold1762.g12104.t1"/>
    </source>
</evidence>
<feature type="transmembrane region" description="Helical" evidence="9">
    <location>
        <begin position="350"/>
        <end position="371"/>
    </location>
</feature>
<feature type="transmembrane region" description="Helical" evidence="9">
    <location>
        <begin position="229"/>
        <end position="250"/>
    </location>
</feature>
<dbReference type="SMART" id="SM00382">
    <property type="entry name" value="AAA"/>
    <property type="match status" value="1"/>
</dbReference>
<comment type="similarity">
    <text evidence="8">Belongs to the ABC transporter superfamily. ABCB family. Heavy Metal importer (TC 3.A.1.210) subfamily.</text>
</comment>
<dbReference type="InterPro" id="IPR003439">
    <property type="entry name" value="ABC_transporter-like_ATP-bd"/>
</dbReference>
<dbReference type="Gene3D" id="3.40.50.300">
    <property type="entry name" value="P-loop containing nucleotide triphosphate hydrolases"/>
    <property type="match status" value="1"/>
</dbReference>
<evidence type="ECO:0000256" key="6">
    <source>
        <dbReference type="ARBA" id="ARBA00022989"/>
    </source>
</evidence>
<dbReference type="InterPro" id="IPR039421">
    <property type="entry name" value="Type_1_exporter"/>
</dbReference>
<feature type="transmembrane region" description="Helical" evidence="9">
    <location>
        <begin position="82"/>
        <end position="105"/>
    </location>
</feature>
<keyword evidence="3 9" id="KW-0812">Transmembrane</keyword>
<accession>A0A914D2Y3</accession>
<dbReference type="PANTHER" id="PTHR24221:SF654">
    <property type="entry name" value="ATP-BINDING CASSETTE SUB-FAMILY B MEMBER 6"/>
    <property type="match status" value="1"/>
</dbReference>
<protein>
    <submittedName>
        <fullName evidence="13">ATP-binding cassette sub-family B member 6, mitochondrial</fullName>
    </submittedName>
</protein>
<evidence type="ECO:0000313" key="12">
    <source>
        <dbReference type="Proteomes" id="UP000887540"/>
    </source>
</evidence>
<comment type="subcellular location">
    <subcellularLocation>
        <location evidence="1">Membrane</location>
        <topology evidence="1">Multi-pass membrane protein</topology>
    </subcellularLocation>
</comment>
<dbReference type="FunFam" id="3.40.50.300:FF:000186">
    <property type="entry name" value="ATP-binding cassette sub-family B member 7, mitochondrial"/>
    <property type="match status" value="1"/>
</dbReference>
<dbReference type="CDD" id="cd03253">
    <property type="entry name" value="ABCC_ATM1_transporter"/>
    <property type="match status" value="1"/>
</dbReference>
<dbReference type="PROSITE" id="PS50929">
    <property type="entry name" value="ABC_TM1F"/>
    <property type="match status" value="1"/>
</dbReference>
<feature type="transmembrane region" description="Helical" evidence="9">
    <location>
        <begin position="117"/>
        <end position="134"/>
    </location>
</feature>
<dbReference type="GO" id="GO:0020037">
    <property type="term" value="F:heme binding"/>
    <property type="evidence" value="ECO:0007669"/>
    <property type="project" value="TreeGrafter"/>
</dbReference>
<dbReference type="Pfam" id="PF00664">
    <property type="entry name" value="ABC_membrane"/>
    <property type="match status" value="1"/>
</dbReference>
<dbReference type="PANTHER" id="PTHR24221">
    <property type="entry name" value="ATP-BINDING CASSETTE SUB-FAMILY B"/>
    <property type="match status" value="1"/>
</dbReference>
<keyword evidence="2" id="KW-0813">Transport</keyword>
<feature type="domain" description="ABC transporter" evidence="10">
    <location>
        <begin position="410"/>
        <end position="644"/>
    </location>
</feature>
<organism evidence="12 13">
    <name type="scientific">Acrobeloides nanus</name>
    <dbReference type="NCBI Taxonomy" id="290746"/>
    <lineage>
        <taxon>Eukaryota</taxon>
        <taxon>Metazoa</taxon>
        <taxon>Ecdysozoa</taxon>
        <taxon>Nematoda</taxon>
        <taxon>Chromadorea</taxon>
        <taxon>Rhabditida</taxon>
        <taxon>Tylenchina</taxon>
        <taxon>Cephalobomorpha</taxon>
        <taxon>Cephaloboidea</taxon>
        <taxon>Cephalobidae</taxon>
        <taxon>Acrobeloides</taxon>
    </lineage>
</organism>
<evidence type="ECO:0000259" key="10">
    <source>
        <dbReference type="PROSITE" id="PS50893"/>
    </source>
</evidence>
<dbReference type="InterPro" id="IPR036640">
    <property type="entry name" value="ABC1_TM_sf"/>
</dbReference>
<evidence type="ECO:0000259" key="11">
    <source>
        <dbReference type="PROSITE" id="PS50929"/>
    </source>
</evidence>
<reference evidence="13" key="1">
    <citation type="submission" date="2022-11" db="UniProtKB">
        <authorList>
            <consortium name="WormBaseParasite"/>
        </authorList>
    </citation>
    <scope>IDENTIFICATION</scope>
</reference>
<keyword evidence="7 9" id="KW-0472">Membrane</keyword>
<dbReference type="InterPro" id="IPR003593">
    <property type="entry name" value="AAA+_ATPase"/>
</dbReference>
<evidence type="ECO:0000256" key="2">
    <source>
        <dbReference type="ARBA" id="ARBA00022448"/>
    </source>
</evidence>
<keyword evidence="4" id="KW-0547">Nucleotide-binding</keyword>
<dbReference type="SUPFAM" id="SSF90123">
    <property type="entry name" value="ABC transporter transmembrane region"/>
    <property type="match status" value="1"/>
</dbReference>
<keyword evidence="12" id="KW-1185">Reference proteome</keyword>
<feature type="transmembrane region" description="Helical" evidence="9">
    <location>
        <begin position="198"/>
        <end position="223"/>
    </location>
</feature>
<dbReference type="InterPro" id="IPR017871">
    <property type="entry name" value="ABC_transporter-like_CS"/>
</dbReference>
<evidence type="ECO:0000256" key="8">
    <source>
        <dbReference type="ARBA" id="ARBA00024363"/>
    </source>
</evidence>